<dbReference type="Gene3D" id="3.40.630.30">
    <property type="match status" value="1"/>
</dbReference>
<evidence type="ECO:0000313" key="2">
    <source>
        <dbReference type="EMBL" id="MBE5037472.1"/>
    </source>
</evidence>
<organism evidence="2 3">
    <name type="scientific">Gemmiger gallinarum</name>
    <dbReference type="NCBI Taxonomy" id="2779354"/>
    <lineage>
        <taxon>Bacteria</taxon>
        <taxon>Bacillati</taxon>
        <taxon>Bacillota</taxon>
        <taxon>Clostridia</taxon>
        <taxon>Eubacteriales</taxon>
        <taxon>Gemmiger</taxon>
    </lineage>
</organism>
<protein>
    <submittedName>
        <fullName evidence="2">GNAT family N-acetyltransferase</fullName>
    </submittedName>
</protein>
<dbReference type="Proteomes" id="UP000768567">
    <property type="component" value="Unassembled WGS sequence"/>
</dbReference>
<dbReference type="InterPro" id="IPR000182">
    <property type="entry name" value="GNAT_dom"/>
</dbReference>
<feature type="domain" description="N-acetyltransferase" evidence="1">
    <location>
        <begin position="13"/>
        <end position="164"/>
    </location>
</feature>
<dbReference type="SUPFAM" id="SSF55729">
    <property type="entry name" value="Acyl-CoA N-acyltransferases (Nat)"/>
    <property type="match status" value="1"/>
</dbReference>
<gene>
    <name evidence="2" type="ORF">INF35_06720</name>
</gene>
<evidence type="ECO:0000313" key="3">
    <source>
        <dbReference type="Proteomes" id="UP000768567"/>
    </source>
</evidence>
<dbReference type="InterPro" id="IPR051531">
    <property type="entry name" value="N-acetyltransferase"/>
</dbReference>
<sequence length="192" mass="21972">MDHLGTQPLQTGRLVLRRFTVDDAEVMFGNWASDPEVTRWLRWNPHRSWVETAEYLHEVTKQYGRPDFYDWAIQVRASGVVIGSISLIRAEPDPAWAAACRKLGEAWEPGYCIGRKWWSRGYATEALCAVRDYWFDQVGGQWLCCCHANDNVASGAVMEKAGFRYHHSGVSHRFDGTEVPCRFYALLKGMNP</sequence>
<comment type="caution">
    <text evidence="2">The sequence shown here is derived from an EMBL/GenBank/DDBJ whole genome shotgun (WGS) entry which is preliminary data.</text>
</comment>
<keyword evidence="3" id="KW-1185">Reference proteome</keyword>
<dbReference type="Pfam" id="PF13302">
    <property type="entry name" value="Acetyltransf_3"/>
    <property type="match status" value="1"/>
</dbReference>
<reference evidence="2 3" key="1">
    <citation type="submission" date="2020-10" db="EMBL/GenBank/DDBJ databases">
        <title>ChiBAC.</title>
        <authorList>
            <person name="Zenner C."/>
            <person name="Hitch T.C.A."/>
            <person name="Clavel T."/>
        </authorList>
    </citation>
    <scope>NUCLEOTIDE SEQUENCE [LARGE SCALE GENOMIC DNA]</scope>
    <source>
        <strain evidence="2 3">DSM 109015</strain>
    </source>
</reference>
<dbReference type="PANTHER" id="PTHR43792">
    <property type="entry name" value="GNAT FAMILY, PUTATIVE (AFU_ORTHOLOGUE AFUA_3G00765)-RELATED-RELATED"/>
    <property type="match status" value="1"/>
</dbReference>
<dbReference type="PANTHER" id="PTHR43792:SF1">
    <property type="entry name" value="N-ACETYLTRANSFERASE DOMAIN-CONTAINING PROTEIN"/>
    <property type="match status" value="1"/>
</dbReference>
<dbReference type="EMBL" id="JADCKC010000002">
    <property type="protein sequence ID" value="MBE5037472.1"/>
    <property type="molecule type" value="Genomic_DNA"/>
</dbReference>
<dbReference type="InterPro" id="IPR016181">
    <property type="entry name" value="Acyl_CoA_acyltransferase"/>
</dbReference>
<evidence type="ECO:0000259" key="1">
    <source>
        <dbReference type="Pfam" id="PF13302"/>
    </source>
</evidence>
<accession>A0ABR9R2T7</accession>
<proteinExistence type="predicted"/>
<dbReference type="RefSeq" id="WP_193500835.1">
    <property type="nucleotide sequence ID" value="NZ_JADCKC010000002.1"/>
</dbReference>
<name>A0ABR9R2T7_9FIRM</name>